<comment type="caution">
    <text evidence="1">The sequence shown here is derived from an EMBL/GenBank/DDBJ whole genome shotgun (WGS) entry which is preliminary data.</text>
</comment>
<reference evidence="2" key="1">
    <citation type="submission" date="2016-06" db="EMBL/GenBank/DDBJ databases">
        <title>Parallel loss of symbiosis genes in relatives of nitrogen-fixing non-legume Parasponia.</title>
        <authorList>
            <person name="Van Velzen R."/>
            <person name="Holmer R."/>
            <person name="Bu F."/>
            <person name="Rutten L."/>
            <person name="Van Zeijl A."/>
            <person name="Liu W."/>
            <person name="Santuari L."/>
            <person name="Cao Q."/>
            <person name="Sharma T."/>
            <person name="Shen D."/>
            <person name="Roswanjaya Y."/>
            <person name="Wardhani T."/>
            <person name="Kalhor M.S."/>
            <person name="Jansen J."/>
            <person name="Van den Hoogen J."/>
            <person name="Gungor B."/>
            <person name="Hartog M."/>
            <person name="Hontelez J."/>
            <person name="Verver J."/>
            <person name="Yang W.-C."/>
            <person name="Schijlen E."/>
            <person name="Repin R."/>
            <person name="Schilthuizen M."/>
            <person name="Schranz E."/>
            <person name="Heidstra R."/>
            <person name="Miyata K."/>
            <person name="Fedorova E."/>
            <person name="Kohlen W."/>
            <person name="Bisseling T."/>
            <person name="Smit S."/>
            <person name="Geurts R."/>
        </authorList>
    </citation>
    <scope>NUCLEOTIDE SEQUENCE [LARGE SCALE GENOMIC DNA]</scope>
    <source>
        <strain evidence="2">cv. WU1-14</strain>
    </source>
</reference>
<dbReference type="AlphaFoldDB" id="A0A2P5ADK6"/>
<name>A0A2P5ADK6_PARAD</name>
<protein>
    <submittedName>
        <fullName evidence="1">Uncharacterized protein</fullName>
    </submittedName>
</protein>
<organism evidence="1 2">
    <name type="scientific">Parasponia andersonii</name>
    <name type="common">Sponia andersonii</name>
    <dbReference type="NCBI Taxonomy" id="3476"/>
    <lineage>
        <taxon>Eukaryota</taxon>
        <taxon>Viridiplantae</taxon>
        <taxon>Streptophyta</taxon>
        <taxon>Embryophyta</taxon>
        <taxon>Tracheophyta</taxon>
        <taxon>Spermatophyta</taxon>
        <taxon>Magnoliopsida</taxon>
        <taxon>eudicotyledons</taxon>
        <taxon>Gunneridae</taxon>
        <taxon>Pentapetalae</taxon>
        <taxon>rosids</taxon>
        <taxon>fabids</taxon>
        <taxon>Rosales</taxon>
        <taxon>Cannabaceae</taxon>
        <taxon>Parasponia</taxon>
    </lineage>
</organism>
<evidence type="ECO:0000313" key="2">
    <source>
        <dbReference type="Proteomes" id="UP000237105"/>
    </source>
</evidence>
<dbReference type="OrthoDB" id="1164717at2759"/>
<dbReference type="EMBL" id="JXTB01000650">
    <property type="protein sequence ID" value="PON34613.1"/>
    <property type="molecule type" value="Genomic_DNA"/>
</dbReference>
<sequence>MYGIPLRGMTESIGLFLGNKIGKAVKVEKDDDGSCVRKFHCIRVDVDITRPVDGEPMSNWGLMAQLIGLIADMKASLISASHMVVLAIWQKNAWRRCQRRWSTHNNFSVMAESIGPRSTVYPKP</sequence>
<evidence type="ECO:0000313" key="1">
    <source>
        <dbReference type="EMBL" id="PON34613.1"/>
    </source>
</evidence>
<dbReference type="Proteomes" id="UP000237105">
    <property type="component" value="Unassembled WGS sequence"/>
</dbReference>
<proteinExistence type="predicted"/>
<keyword evidence="2" id="KW-1185">Reference proteome</keyword>
<gene>
    <name evidence="1" type="ORF">PanWU01x14_342790</name>
</gene>
<accession>A0A2P5ADK6</accession>